<accession>A0ABV6DM62</accession>
<dbReference type="Proteomes" id="UP001589776">
    <property type="component" value="Unassembled WGS sequence"/>
</dbReference>
<dbReference type="EMBL" id="JBHLWN010000060">
    <property type="protein sequence ID" value="MFC0213721.1"/>
    <property type="molecule type" value="Genomic_DNA"/>
</dbReference>
<organism evidence="1 2">
    <name type="scientific">Paenibacillus chartarius</name>
    <dbReference type="NCBI Taxonomy" id="747481"/>
    <lineage>
        <taxon>Bacteria</taxon>
        <taxon>Bacillati</taxon>
        <taxon>Bacillota</taxon>
        <taxon>Bacilli</taxon>
        <taxon>Bacillales</taxon>
        <taxon>Paenibacillaceae</taxon>
        <taxon>Paenibacillus</taxon>
    </lineage>
</organism>
<comment type="caution">
    <text evidence="1">The sequence shown here is derived from an EMBL/GenBank/DDBJ whole genome shotgun (WGS) entry which is preliminary data.</text>
</comment>
<reference evidence="1 2" key="1">
    <citation type="submission" date="2024-09" db="EMBL/GenBank/DDBJ databases">
        <authorList>
            <person name="Sun Q."/>
            <person name="Mori K."/>
        </authorList>
    </citation>
    <scope>NUCLEOTIDE SEQUENCE [LARGE SCALE GENOMIC DNA]</scope>
    <source>
        <strain evidence="1 2">CCM 7759</strain>
    </source>
</reference>
<evidence type="ECO:0000313" key="1">
    <source>
        <dbReference type="EMBL" id="MFC0213721.1"/>
    </source>
</evidence>
<name>A0ABV6DM62_9BACL</name>
<proteinExistence type="predicted"/>
<protein>
    <submittedName>
        <fullName evidence="1">Uncharacterized protein</fullName>
    </submittedName>
</protein>
<dbReference type="RefSeq" id="WP_377471045.1">
    <property type="nucleotide sequence ID" value="NZ_JBHLWN010000060.1"/>
</dbReference>
<evidence type="ECO:0000313" key="2">
    <source>
        <dbReference type="Proteomes" id="UP001589776"/>
    </source>
</evidence>
<gene>
    <name evidence="1" type="ORF">ACFFK0_14850</name>
</gene>
<sequence>MGVKFGREYGDIINDFTQALGSIDDLYTCFEMTKDDWNDLSGEEQEECVRTLADDLFYGLGSQPSLHVGGGTVTHDAQRHILKVHTKPDITSIVHLV</sequence>
<keyword evidence="2" id="KW-1185">Reference proteome</keyword>